<reference evidence="3" key="1">
    <citation type="submission" date="2020-02" db="EMBL/GenBank/DDBJ databases">
        <authorList>
            <person name="Meier V. D."/>
        </authorList>
    </citation>
    <scope>NUCLEOTIDE SEQUENCE</scope>
    <source>
        <strain evidence="3">AVDCRST_MAG86</strain>
    </source>
</reference>
<dbReference type="EMBL" id="CADCWP010000322">
    <property type="protein sequence ID" value="CAA9586374.1"/>
    <property type="molecule type" value="Genomic_DNA"/>
</dbReference>
<dbReference type="Pfam" id="PF12704">
    <property type="entry name" value="MacB_PCD"/>
    <property type="match status" value="1"/>
</dbReference>
<keyword evidence="1" id="KW-0472">Membrane</keyword>
<feature type="domain" description="MacB-like periplasmic core" evidence="2">
    <location>
        <begin position="19"/>
        <end position="169"/>
    </location>
</feature>
<keyword evidence="1" id="KW-1133">Transmembrane helix</keyword>
<evidence type="ECO:0000256" key="1">
    <source>
        <dbReference type="SAM" id="Phobius"/>
    </source>
</evidence>
<dbReference type="GO" id="GO:0022857">
    <property type="term" value="F:transmembrane transporter activity"/>
    <property type="evidence" value="ECO:0007669"/>
    <property type="project" value="TreeGrafter"/>
</dbReference>
<sequence>MPVLLRLALRNLLRYRSRTFATVLGVALGIAAVLATLSIGDNVEANVSSALEAAAGKADLLVTPGAEGRSVFDIAEILGTVQNTPGVVSVYPVLNTRAEPIRDIGELNASVIPGVGSGFQLSGRHTDVPDDLPSSLAQGTWPQAGSAGVALAEGFARARGIRVGDKVDFASQFGDLPLRGTGFP</sequence>
<feature type="transmembrane region" description="Helical" evidence="1">
    <location>
        <begin position="20"/>
        <end position="40"/>
    </location>
</feature>
<organism evidence="3">
    <name type="scientific">uncultured Truepera sp</name>
    <dbReference type="NCBI Taxonomy" id="543023"/>
    <lineage>
        <taxon>Bacteria</taxon>
        <taxon>Thermotogati</taxon>
        <taxon>Deinococcota</taxon>
        <taxon>Deinococci</taxon>
        <taxon>Trueperales</taxon>
        <taxon>Trueperaceae</taxon>
        <taxon>Truepera</taxon>
        <taxon>environmental samples</taxon>
    </lineage>
</organism>
<evidence type="ECO:0000259" key="2">
    <source>
        <dbReference type="Pfam" id="PF12704"/>
    </source>
</evidence>
<evidence type="ECO:0000313" key="3">
    <source>
        <dbReference type="EMBL" id="CAA9586374.1"/>
    </source>
</evidence>
<dbReference type="InterPro" id="IPR050250">
    <property type="entry name" value="Macrolide_Exporter_MacB"/>
</dbReference>
<name>A0A6J4VRZ7_9DEIN</name>
<dbReference type="PANTHER" id="PTHR30572:SF4">
    <property type="entry name" value="ABC TRANSPORTER PERMEASE YTRF"/>
    <property type="match status" value="1"/>
</dbReference>
<keyword evidence="1" id="KW-0812">Transmembrane</keyword>
<feature type="non-terminal residue" evidence="3">
    <location>
        <position position="184"/>
    </location>
</feature>
<dbReference type="AlphaFoldDB" id="A0A6J4VRZ7"/>
<gene>
    <name evidence="3" type="ORF">AVDCRST_MAG86-3596</name>
</gene>
<proteinExistence type="predicted"/>
<dbReference type="InterPro" id="IPR025857">
    <property type="entry name" value="MacB_PCD"/>
</dbReference>
<accession>A0A6J4VRZ7</accession>
<dbReference type="GO" id="GO:0005886">
    <property type="term" value="C:plasma membrane"/>
    <property type="evidence" value="ECO:0007669"/>
    <property type="project" value="TreeGrafter"/>
</dbReference>
<dbReference type="PANTHER" id="PTHR30572">
    <property type="entry name" value="MEMBRANE COMPONENT OF TRANSPORTER-RELATED"/>
    <property type="match status" value="1"/>
</dbReference>
<protein>
    <submittedName>
        <fullName evidence="3">ABC transporter, fused permease protein</fullName>
    </submittedName>
</protein>